<name>A0A6J5RLC9_9CAUD</name>
<organism evidence="1">
    <name type="scientific">uncultured Caudovirales phage</name>
    <dbReference type="NCBI Taxonomy" id="2100421"/>
    <lineage>
        <taxon>Viruses</taxon>
        <taxon>Duplodnaviria</taxon>
        <taxon>Heunggongvirae</taxon>
        <taxon>Uroviricota</taxon>
        <taxon>Caudoviricetes</taxon>
        <taxon>Peduoviridae</taxon>
        <taxon>Maltschvirus</taxon>
        <taxon>Maltschvirus maltsch</taxon>
    </lineage>
</organism>
<gene>
    <name evidence="1" type="ORF">UFOVP1290_382</name>
</gene>
<dbReference type="EMBL" id="LR797252">
    <property type="protein sequence ID" value="CAB4196862.1"/>
    <property type="molecule type" value="Genomic_DNA"/>
</dbReference>
<evidence type="ECO:0000313" key="1">
    <source>
        <dbReference type="EMBL" id="CAB4196862.1"/>
    </source>
</evidence>
<reference evidence="1" key="1">
    <citation type="submission" date="2020-05" db="EMBL/GenBank/DDBJ databases">
        <authorList>
            <person name="Chiriac C."/>
            <person name="Salcher M."/>
            <person name="Ghai R."/>
            <person name="Kavagutti S V."/>
        </authorList>
    </citation>
    <scope>NUCLEOTIDE SEQUENCE</scope>
</reference>
<proteinExistence type="predicted"/>
<sequence>MLSNNEVTQILSELKPLDYDSRQFFIKIDYFLLKILINSDSDDKIMVFDKSHVYLYECDHSNNIYDYYSGAHNYIDLRKDNRFANYKPIKYDEFGRDDGNDMPILNLIELIKYLYRLNDLSIFT</sequence>
<protein>
    <submittedName>
        <fullName evidence="1">Uncharacterized protein</fullName>
    </submittedName>
</protein>
<accession>A0A6J5RLC9</accession>